<evidence type="ECO:0000313" key="2">
    <source>
        <dbReference type="Proteomes" id="UP001215598"/>
    </source>
</evidence>
<dbReference type="SUPFAM" id="SSF48452">
    <property type="entry name" value="TPR-like"/>
    <property type="match status" value="1"/>
</dbReference>
<proteinExistence type="predicted"/>
<evidence type="ECO:0000313" key="1">
    <source>
        <dbReference type="EMBL" id="KAJ7735057.1"/>
    </source>
</evidence>
<dbReference type="AlphaFoldDB" id="A0AAD7MWG2"/>
<organism evidence="1 2">
    <name type="scientific">Mycena metata</name>
    <dbReference type="NCBI Taxonomy" id="1033252"/>
    <lineage>
        <taxon>Eukaryota</taxon>
        <taxon>Fungi</taxon>
        <taxon>Dikarya</taxon>
        <taxon>Basidiomycota</taxon>
        <taxon>Agaricomycotina</taxon>
        <taxon>Agaricomycetes</taxon>
        <taxon>Agaricomycetidae</taxon>
        <taxon>Agaricales</taxon>
        <taxon>Marasmiineae</taxon>
        <taxon>Mycenaceae</taxon>
        <taxon>Mycena</taxon>
    </lineage>
</organism>
<protein>
    <submittedName>
        <fullName evidence="1">Uncharacterized protein</fullName>
    </submittedName>
</protein>
<dbReference type="Gene3D" id="1.25.40.10">
    <property type="entry name" value="Tetratricopeptide repeat domain"/>
    <property type="match status" value="1"/>
</dbReference>
<keyword evidence="2" id="KW-1185">Reference proteome</keyword>
<dbReference type="InterPro" id="IPR011990">
    <property type="entry name" value="TPR-like_helical_dom_sf"/>
</dbReference>
<dbReference type="EMBL" id="JARKIB010000129">
    <property type="protein sequence ID" value="KAJ7735057.1"/>
    <property type="molecule type" value="Genomic_DNA"/>
</dbReference>
<gene>
    <name evidence="1" type="ORF">B0H16DRAFT_1765640</name>
</gene>
<comment type="caution">
    <text evidence="1">The sequence shown here is derived from an EMBL/GenBank/DDBJ whole genome shotgun (WGS) entry which is preliminary data.</text>
</comment>
<accession>A0AAD7MWG2</accession>
<dbReference type="Proteomes" id="UP001215598">
    <property type="component" value="Unassembled WGS sequence"/>
</dbReference>
<name>A0AAD7MWG2_9AGAR</name>
<reference evidence="1" key="1">
    <citation type="submission" date="2023-03" db="EMBL/GenBank/DDBJ databases">
        <title>Massive genome expansion in bonnet fungi (Mycena s.s.) driven by repeated elements and novel gene families across ecological guilds.</title>
        <authorList>
            <consortium name="Lawrence Berkeley National Laboratory"/>
            <person name="Harder C.B."/>
            <person name="Miyauchi S."/>
            <person name="Viragh M."/>
            <person name="Kuo A."/>
            <person name="Thoen E."/>
            <person name="Andreopoulos B."/>
            <person name="Lu D."/>
            <person name="Skrede I."/>
            <person name="Drula E."/>
            <person name="Henrissat B."/>
            <person name="Morin E."/>
            <person name="Kohler A."/>
            <person name="Barry K."/>
            <person name="LaButti K."/>
            <person name="Morin E."/>
            <person name="Salamov A."/>
            <person name="Lipzen A."/>
            <person name="Mereny Z."/>
            <person name="Hegedus B."/>
            <person name="Baldrian P."/>
            <person name="Stursova M."/>
            <person name="Weitz H."/>
            <person name="Taylor A."/>
            <person name="Grigoriev I.V."/>
            <person name="Nagy L.G."/>
            <person name="Martin F."/>
            <person name="Kauserud H."/>
        </authorList>
    </citation>
    <scope>NUCLEOTIDE SEQUENCE</scope>
    <source>
        <strain evidence="1">CBHHK182m</strain>
    </source>
</reference>
<sequence length="664" mass="73669">MNLLYIIEHTKVRWQADTASLTAQAISHLQHLHDPMLESRFYAAAGTAFGPQPNSQHLKFLEKALTLSRSIGDCEGQYLAIIYIANFRWRIGDCKSALAIGKEAHQLAYQTTDLYQVSRAMRIIALSLTALGDYTGSVTQLTRARELFSLCRITSGQLHHNILNSQAEIHLQKSEYAEARSIYTMSIQDNLVDPSSLLCGLTLLNLSLISVLIGATDTVHHTLDRAQEVFTGTKHQLGTMYCTMILADLNLTEENKASTKTQFQDHLKSAWDTDTQAVAYCLERLADISRWPIELKHVTWPVLYLCHAHMSKRKLAFYKALLFIGDLFIDVDEVTAESLFLVALEGFTFMDVHRSRAQCMLRLGDIVQKRGKMTKAAELWTSARSLFERSLQAKDIAAIDMRLVTLEQGHKMTLAQLAVLHAPSTGMNMDKETFSSEVVSSKAYETREQSNILLLMNILPLSLFVIGRNSSLLSVFPSSSLSSMMRGGALLHAPRLLTRLPRSRVRHTRCPGAAAAGSASGANTGGACTPVPEPVDVDETTPRIILIRPFMLAPLPFHALTNKLTDNELVMFWLWLWLWLFGLALASEKIKPGQGQIVGSGLAWPEAMAFGREISLALALALMSPRPSQSQLEPKPAKAKAKPEHHYKEQAQMLTALAAAGFFS</sequence>